<keyword evidence="5 9" id="KW-0472">Membrane</keyword>
<evidence type="ECO:0000313" key="11">
    <source>
        <dbReference type="EMBL" id="RMX40413.1"/>
    </source>
</evidence>
<feature type="transmembrane region" description="Helical" evidence="9">
    <location>
        <begin position="256"/>
        <end position="280"/>
    </location>
</feature>
<evidence type="ECO:0000256" key="3">
    <source>
        <dbReference type="ARBA" id="ARBA00022989"/>
    </source>
</evidence>
<dbReference type="PROSITE" id="PS50262">
    <property type="entry name" value="G_PROTEIN_RECEP_F1_2"/>
    <property type="match status" value="1"/>
</dbReference>
<dbReference type="PROSITE" id="PS00237">
    <property type="entry name" value="G_PROTEIN_RECEP_F1_1"/>
    <property type="match status" value="1"/>
</dbReference>
<evidence type="ECO:0000313" key="12">
    <source>
        <dbReference type="Proteomes" id="UP000275408"/>
    </source>
</evidence>
<dbReference type="OrthoDB" id="9445642at2759"/>
<organism evidence="11 12">
    <name type="scientific">Pocillopora damicornis</name>
    <name type="common">Cauliflower coral</name>
    <name type="synonym">Millepora damicornis</name>
    <dbReference type="NCBI Taxonomy" id="46731"/>
    <lineage>
        <taxon>Eukaryota</taxon>
        <taxon>Metazoa</taxon>
        <taxon>Cnidaria</taxon>
        <taxon>Anthozoa</taxon>
        <taxon>Hexacorallia</taxon>
        <taxon>Scleractinia</taxon>
        <taxon>Astrocoeniina</taxon>
        <taxon>Pocilloporidae</taxon>
        <taxon>Pocillopora</taxon>
    </lineage>
</organism>
<proteinExistence type="inferred from homology"/>
<dbReference type="SUPFAM" id="SSF81321">
    <property type="entry name" value="Family A G protein-coupled receptor-like"/>
    <property type="match status" value="1"/>
</dbReference>
<gene>
    <name evidence="11" type="ORF">pdam_00009473</name>
</gene>
<evidence type="ECO:0000256" key="6">
    <source>
        <dbReference type="ARBA" id="ARBA00023170"/>
    </source>
</evidence>
<keyword evidence="2 8" id="KW-0812">Transmembrane</keyword>
<comment type="caution">
    <text evidence="11">The sequence shown here is derived from an EMBL/GenBank/DDBJ whole genome shotgun (WGS) entry which is preliminary data.</text>
</comment>
<sequence length="375" mass="42796">MFDQEQAFFYLPKEYSTQTTMANTTVCGNLEDQSFPIKLVKILCYSLILITSLLGNTAIIAITARNSRTLTSINYLIANMAASDLLVSIFAVPNQLCQVIFGERAWLIDGIMGLILCKLVFFCQDISTAVSIQSLVVISMERYRAIVYPFRPAVITPKRCKFIIPLIWLASVSLHGIYFYAARLESVNNRTTCDFRWDPQFDNRQTMERFVAVVLVLNVFLPFCFTIFTYSRILWVLRNSEVSQHRAENSRVFKNVCAIMIAFACCVLPIDIFAILFYFVWKWKPPCNMIQFGVFSRFALISNSAISPIISLVRFDRYRQGLKDMLKTVSKHFWGKDGVGNISNLDDLELKKASIHRGNERISVRDSGITSFSSV</sequence>
<feature type="transmembrane region" description="Helical" evidence="9">
    <location>
        <begin position="73"/>
        <end position="91"/>
    </location>
</feature>
<feature type="transmembrane region" description="Helical" evidence="9">
    <location>
        <begin position="111"/>
        <end position="139"/>
    </location>
</feature>
<keyword evidence="3 9" id="KW-1133">Transmembrane helix</keyword>
<dbReference type="Gene3D" id="1.20.1070.10">
    <property type="entry name" value="Rhodopsin 7-helix transmembrane proteins"/>
    <property type="match status" value="1"/>
</dbReference>
<dbReference type="EMBL" id="RCHS01003631">
    <property type="protein sequence ID" value="RMX40413.1"/>
    <property type="molecule type" value="Genomic_DNA"/>
</dbReference>
<dbReference type="CDD" id="cd00637">
    <property type="entry name" value="7tm_classA_rhodopsin-like"/>
    <property type="match status" value="1"/>
</dbReference>
<feature type="transmembrane region" description="Helical" evidence="9">
    <location>
        <begin position="160"/>
        <end position="181"/>
    </location>
</feature>
<comment type="subcellular location">
    <subcellularLocation>
        <location evidence="1">Membrane</location>
        <topology evidence="1">Multi-pass membrane protein</topology>
    </subcellularLocation>
</comment>
<feature type="transmembrane region" description="Helical" evidence="9">
    <location>
        <begin position="292"/>
        <end position="313"/>
    </location>
</feature>
<evidence type="ECO:0000256" key="2">
    <source>
        <dbReference type="ARBA" id="ARBA00022692"/>
    </source>
</evidence>
<keyword evidence="12" id="KW-1185">Reference proteome</keyword>
<dbReference type="Proteomes" id="UP000275408">
    <property type="component" value="Unassembled WGS sequence"/>
</dbReference>
<name>A0A3M6TG91_POCDA</name>
<dbReference type="GO" id="GO:0016020">
    <property type="term" value="C:membrane"/>
    <property type="evidence" value="ECO:0007669"/>
    <property type="project" value="UniProtKB-SubCell"/>
</dbReference>
<evidence type="ECO:0000256" key="7">
    <source>
        <dbReference type="ARBA" id="ARBA00023224"/>
    </source>
</evidence>
<dbReference type="AlphaFoldDB" id="A0A3M6TG91"/>
<feature type="transmembrane region" description="Helical" evidence="9">
    <location>
        <begin position="39"/>
        <end position="61"/>
    </location>
</feature>
<dbReference type="PRINTS" id="PR00237">
    <property type="entry name" value="GPCRRHODOPSN"/>
</dbReference>
<accession>A0A3M6TG91</accession>
<dbReference type="Pfam" id="PF00001">
    <property type="entry name" value="7tm_1"/>
    <property type="match status" value="1"/>
</dbReference>
<evidence type="ECO:0000256" key="5">
    <source>
        <dbReference type="ARBA" id="ARBA00023136"/>
    </source>
</evidence>
<keyword evidence="7 8" id="KW-0807">Transducer</keyword>
<feature type="domain" description="G-protein coupled receptors family 1 profile" evidence="10">
    <location>
        <begin position="55"/>
        <end position="311"/>
    </location>
</feature>
<dbReference type="InterPro" id="IPR017452">
    <property type="entry name" value="GPCR_Rhodpsn_7TM"/>
</dbReference>
<dbReference type="PANTHER" id="PTHR24243">
    <property type="entry name" value="G-PROTEIN COUPLED RECEPTOR"/>
    <property type="match status" value="1"/>
</dbReference>
<dbReference type="PANTHER" id="PTHR24243:SF208">
    <property type="entry name" value="PYROKININ-1 RECEPTOR"/>
    <property type="match status" value="1"/>
</dbReference>
<dbReference type="STRING" id="46731.A0A3M6TG91"/>
<evidence type="ECO:0000256" key="8">
    <source>
        <dbReference type="RuleBase" id="RU000688"/>
    </source>
</evidence>
<comment type="similarity">
    <text evidence="8">Belongs to the G-protein coupled receptor 1 family.</text>
</comment>
<evidence type="ECO:0000259" key="10">
    <source>
        <dbReference type="PROSITE" id="PS50262"/>
    </source>
</evidence>
<evidence type="ECO:0000256" key="1">
    <source>
        <dbReference type="ARBA" id="ARBA00004141"/>
    </source>
</evidence>
<dbReference type="GO" id="GO:0004930">
    <property type="term" value="F:G protein-coupled receptor activity"/>
    <property type="evidence" value="ECO:0007669"/>
    <property type="project" value="UniProtKB-KW"/>
</dbReference>
<feature type="transmembrane region" description="Helical" evidence="9">
    <location>
        <begin position="210"/>
        <end position="235"/>
    </location>
</feature>
<protein>
    <recommendedName>
        <fullName evidence="10">G-protein coupled receptors family 1 profile domain-containing protein</fullName>
    </recommendedName>
</protein>
<keyword evidence="6 8" id="KW-0675">Receptor</keyword>
<dbReference type="InterPro" id="IPR000276">
    <property type="entry name" value="GPCR_Rhodpsn"/>
</dbReference>
<keyword evidence="4 8" id="KW-0297">G-protein coupled receptor</keyword>
<reference evidence="11 12" key="1">
    <citation type="journal article" date="2018" name="Sci. Rep.">
        <title>Comparative analysis of the Pocillopora damicornis genome highlights role of immune system in coral evolution.</title>
        <authorList>
            <person name="Cunning R."/>
            <person name="Bay R.A."/>
            <person name="Gillette P."/>
            <person name="Baker A.C."/>
            <person name="Traylor-Knowles N."/>
        </authorList>
    </citation>
    <scope>NUCLEOTIDE SEQUENCE [LARGE SCALE GENOMIC DNA]</scope>
    <source>
        <strain evidence="11">RSMAS</strain>
        <tissue evidence="11">Whole animal</tissue>
    </source>
</reference>
<evidence type="ECO:0000256" key="4">
    <source>
        <dbReference type="ARBA" id="ARBA00023040"/>
    </source>
</evidence>
<evidence type="ECO:0000256" key="9">
    <source>
        <dbReference type="SAM" id="Phobius"/>
    </source>
</evidence>